<sequence>MPGTSNSADNIAKEAVITFLKSSEFGEIIKEIVHHEVNVILTEVGRIRGELEAVKAANVDLIKLLTNPKISGTKVPDTDTTHGKEQWRLVRGGRGGSASPGKIDY</sequence>
<gene>
    <name evidence="1" type="ORF">Zmor_024455</name>
</gene>
<name>A0AA38I0L1_9CUCU</name>
<keyword evidence="2" id="KW-1185">Reference proteome</keyword>
<dbReference type="EMBL" id="JALNTZ010000007">
    <property type="protein sequence ID" value="KAJ3646890.1"/>
    <property type="molecule type" value="Genomic_DNA"/>
</dbReference>
<protein>
    <submittedName>
        <fullName evidence="1">Uncharacterized protein</fullName>
    </submittedName>
</protein>
<evidence type="ECO:0000313" key="1">
    <source>
        <dbReference type="EMBL" id="KAJ3646890.1"/>
    </source>
</evidence>
<dbReference type="AlphaFoldDB" id="A0AA38I0L1"/>
<organism evidence="1 2">
    <name type="scientific">Zophobas morio</name>
    <dbReference type="NCBI Taxonomy" id="2755281"/>
    <lineage>
        <taxon>Eukaryota</taxon>
        <taxon>Metazoa</taxon>
        <taxon>Ecdysozoa</taxon>
        <taxon>Arthropoda</taxon>
        <taxon>Hexapoda</taxon>
        <taxon>Insecta</taxon>
        <taxon>Pterygota</taxon>
        <taxon>Neoptera</taxon>
        <taxon>Endopterygota</taxon>
        <taxon>Coleoptera</taxon>
        <taxon>Polyphaga</taxon>
        <taxon>Cucujiformia</taxon>
        <taxon>Tenebrionidae</taxon>
        <taxon>Zophobas</taxon>
    </lineage>
</organism>
<reference evidence="1" key="1">
    <citation type="journal article" date="2023" name="G3 (Bethesda)">
        <title>Whole genome assemblies of Zophobas morio and Tenebrio molitor.</title>
        <authorList>
            <person name="Kaur S."/>
            <person name="Stinson S.A."/>
            <person name="diCenzo G.C."/>
        </authorList>
    </citation>
    <scope>NUCLEOTIDE SEQUENCE</scope>
    <source>
        <strain evidence="1">QUZm001</strain>
    </source>
</reference>
<comment type="caution">
    <text evidence="1">The sequence shown here is derived from an EMBL/GenBank/DDBJ whole genome shotgun (WGS) entry which is preliminary data.</text>
</comment>
<dbReference type="Proteomes" id="UP001168821">
    <property type="component" value="Unassembled WGS sequence"/>
</dbReference>
<evidence type="ECO:0000313" key="2">
    <source>
        <dbReference type="Proteomes" id="UP001168821"/>
    </source>
</evidence>
<proteinExistence type="predicted"/>
<accession>A0AA38I0L1</accession>